<gene>
    <name evidence="1" type="ORF">SAMN04515673_103315</name>
</gene>
<keyword evidence="2" id="KW-1185">Reference proteome</keyword>
<accession>A0A1I6DID1</accession>
<evidence type="ECO:0000313" key="2">
    <source>
        <dbReference type="Proteomes" id="UP000199302"/>
    </source>
</evidence>
<sequence>MTLRNRLRRDLSASHGVLDERVSLFSLTDRRGFTGFLRMQQAALGRLQQAEAGGLTRALIPALLARTEADLAELNAAPLSPHPAPLHPLDPLAVDYVIAGSRLGTVLLRARWAASENPDVQRAAQYFSAPDGLDIWRAVAETARAMPAETRQADRIVADAAALLTLYGDLAARAALEDASVHV</sequence>
<reference evidence="1 2" key="1">
    <citation type="submission" date="2016-10" db="EMBL/GenBank/DDBJ databases">
        <authorList>
            <person name="de Groot N.N."/>
        </authorList>
    </citation>
    <scope>NUCLEOTIDE SEQUENCE [LARGE SCALE GENOMIC DNA]</scope>
    <source>
        <strain evidence="2">KMM 9023,NRIC 0796,JCM 17311,KCTC 23692</strain>
    </source>
</reference>
<dbReference type="Proteomes" id="UP000199302">
    <property type="component" value="Unassembled WGS sequence"/>
</dbReference>
<organism evidence="1 2">
    <name type="scientific">Poseidonocella sedimentorum</name>
    <dbReference type="NCBI Taxonomy" id="871652"/>
    <lineage>
        <taxon>Bacteria</taxon>
        <taxon>Pseudomonadati</taxon>
        <taxon>Pseudomonadota</taxon>
        <taxon>Alphaproteobacteria</taxon>
        <taxon>Rhodobacterales</taxon>
        <taxon>Roseobacteraceae</taxon>
        <taxon>Poseidonocella</taxon>
    </lineage>
</organism>
<proteinExistence type="predicted"/>
<dbReference type="RefSeq" id="WP_092078389.1">
    <property type="nucleotide sequence ID" value="NZ_FOYI01000003.1"/>
</dbReference>
<name>A0A1I6DID1_9RHOB</name>
<protein>
    <submittedName>
        <fullName evidence="1">Heme oxygenase</fullName>
    </submittedName>
</protein>
<evidence type="ECO:0000313" key="1">
    <source>
        <dbReference type="EMBL" id="SFR05158.1"/>
    </source>
</evidence>
<dbReference type="InterPro" id="IPR016084">
    <property type="entry name" value="Haem_Oase-like_multi-hlx"/>
</dbReference>
<dbReference type="SUPFAM" id="SSF48613">
    <property type="entry name" value="Heme oxygenase-like"/>
    <property type="match status" value="1"/>
</dbReference>
<dbReference type="EMBL" id="FOYI01000003">
    <property type="protein sequence ID" value="SFR05158.1"/>
    <property type="molecule type" value="Genomic_DNA"/>
</dbReference>
<dbReference type="OrthoDB" id="7629404at2"/>
<dbReference type="Gene3D" id="1.20.910.10">
    <property type="entry name" value="Heme oxygenase-like"/>
    <property type="match status" value="1"/>
</dbReference>
<dbReference type="AlphaFoldDB" id="A0A1I6DID1"/>
<dbReference type="STRING" id="871652.SAMN04515673_103315"/>